<feature type="non-terminal residue" evidence="1">
    <location>
        <position position="101"/>
    </location>
</feature>
<dbReference type="Proteomes" id="UP000789702">
    <property type="component" value="Unassembled WGS sequence"/>
</dbReference>
<gene>
    <name evidence="1" type="ORF">DHETER_LOCUS9459</name>
</gene>
<name>A0ACA9NGS9_9GLOM</name>
<keyword evidence="2" id="KW-1185">Reference proteome</keyword>
<accession>A0ACA9NGS9</accession>
<protein>
    <submittedName>
        <fullName evidence="1">5752_t:CDS:1</fullName>
    </submittedName>
</protein>
<evidence type="ECO:0000313" key="1">
    <source>
        <dbReference type="EMBL" id="CAG8654497.1"/>
    </source>
</evidence>
<reference evidence="1" key="1">
    <citation type="submission" date="2021-06" db="EMBL/GenBank/DDBJ databases">
        <authorList>
            <person name="Kallberg Y."/>
            <person name="Tangrot J."/>
            <person name="Rosling A."/>
        </authorList>
    </citation>
    <scope>NUCLEOTIDE SEQUENCE</scope>
    <source>
        <strain evidence="1">IL203A</strain>
    </source>
</reference>
<proteinExistence type="predicted"/>
<dbReference type="EMBL" id="CAJVPU010016627">
    <property type="protein sequence ID" value="CAG8654497.1"/>
    <property type="molecule type" value="Genomic_DNA"/>
</dbReference>
<organism evidence="1 2">
    <name type="scientific">Dentiscutata heterogama</name>
    <dbReference type="NCBI Taxonomy" id="1316150"/>
    <lineage>
        <taxon>Eukaryota</taxon>
        <taxon>Fungi</taxon>
        <taxon>Fungi incertae sedis</taxon>
        <taxon>Mucoromycota</taxon>
        <taxon>Glomeromycotina</taxon>
        <taxon>Glomeromycetes</taxon>
        <taxon>Diversisporales</taxon>
        <taxon>Gigasporaceae</taxon>
        <taxon>Dentiscutata</taxon>
    </lineage>
</organism>
<evidence type="ECO:0000313" key="2">
    <source>
        <dbReference type="Proteomes" id="UP000789702"/>
    </source>
</evidence>
<feature type="non-terminal residue" evidence="1">
    <location>
        <position position="1"/>
    </location>
</feature>
<sequence length="101" mass="11862">RSNIIIDIINNNDFWSKLKLFYELLKPYNYVIKILESEKATLDQLNYVNQEGPFSALSIKNPSFTKFPLRYWHTMLSAALNLSELVYHLLSILSNFATFKQ</sequence>
<comment type="caution">
    <text evidence="1">The sequence shown here is derived from an EMBL/GenBank/DDBJ whole genome shotgun (WGS) entry which is preliminary data.</text>
</comment>